<comment type="caution">
    <text evidence="3">The sequence shown here is derived from an EMBL/GenBank/DDBJ whole genome shotgun (WGS) entry which is preliminary data.</text>
</comment>
<feature type="region of interest" description="Disordered" evidence="1">
    <location>
        <begin position="65"/>
        <end position="92"/>
    </location>
</feature>
<feature type="compositionally biased region" description="Low complexity" evidence="1">
    <location>
        <begin position="76"/>
        <end position="92"/>
    </location>
</feature>
<evidence type="ECO:0000256" key="2">
    <source>
        <dbReference type="SAM" id="SignalP"/>
    </source>
</evidence>
<feature type="compositionally biased region" description="Basic and acidic residues" evidence="1">
    <location>
        <begin position="66"/>
        <end position="75"/>
    </location>
</feature>
<evidence type="ECO:0000256" key="1">
    <source>
        <dbReference type="SAM" id="MobiDB-lite"/>
    </source>
</evidence>
<feature type="chain" id="PRO_5032359546" evidence="2">
    <location>
        <begin position="36"/>
        <end position="92"/>
    </location>
</feature>
<keyword evidence="2" id="KW-0732">Signal</keyword>
<reference evidence="3" key="1">
    <citation type="journal article" date="2020" name="bioRxiv">
        <title>Comparative genomics of Chlamydomonas.</title>
        <authorList>
            <person name="Craig R.J."/>
            <person name="Hasan A.R."/>
            <person name="Ness R.W."/>
            <person name="Keightley P.D."/>
        </authorList>
    </citation>
    <scope>NUCLEOTIDE SEQUENCE</scope>
    <source>
        <strain evidence="3">SAG 7.73</strain>
    </source>
</reference>
<dbReference type="EMBL" id="JAEHOC010000037">
    <property type="protein sequence ID" value="KAG2428061.1"/>
    <property type="molecule type" value="Genomic_DNA"/>
</dbReference>
<accession>A0A835SY66</accession>
<protein>
    <submittedName>
        <fullName evidence="3">Uncharacterized protein</fullName>
    </submittedName>
</protein>
<feature type="signal peptide" evidence="2">
    <location>
        <begin position="1"/>
        <end position="35"/>
    </location>
</feature>
<gene>
    <name evidence="3" type="ORF">HXX76_012044</name>
</gene>
<proteinExistence type="predicted"/>
<evidence type="ECO:0000313" key="3">
    <source>
        <dbReference type="EMBL" id="KAG2428061.1"/>
    </source>
</evidence>
<keyword evidence="4" id="KW-1185">Reference proteome</keyword>
<dbReference type="Proteomes" id="UP000650467">
    <property type="component" value="Unassembled WGS sequence"/>
</dbReference>
<organism evidence="3 4">
    <name type="scientific">Chlamydomonas incerta</name>
    <dbReference type="NCBI Taxonomy" id="51695"/>
    <lineage>
        <taxon>Eukaryota</taxon>
        <taxon>Viridiplantae</taxon>
        <taxon>Chlorophyta</taxon>
        <taxon>core chlorophytes</taxon>
        <taxon>Chlorophyceae</taxon>
        <taxon>CS clade</taxon>
        <taxon>Chlamydomonadales</taxon>
        <taxon>Chlamydomonadaceae</taxon>
        <taxon>Chlamydomonas</taxon>
    </lineage>
</organism>
<sequence>MLCCAAPSRTCGGDGARISIVIVVIICKLFRQAAAADRSDAEQRAEARLSQPAAELQQLRLQAVADRSEKEHAEEQVAAAAEHAPAAPRAAP</sequence>
<evidence type="ECO:0000313" key="4">
    <source>
        <dbReference type="Proteomes" id="UP000650467"/>
    </source>
</evidence>
<dbReference type="AlphaFoldDB" id="A0A835SY66"/>
<name>A0A835SY66_CHLIN</name>